<evidence type="ECO:0008006" key="5">
    <source>
        <dbReference type="Google" id="ProtNLM"/>
    </source>
</evidence>
<feature type="transmembrane region" description="Helical" evidence="2">
    <location>
        <begin position="161"/>
        <end position="185"/>
    </location>
</feature>
<evidence type="ECO:0000313" key="4">
    <source>
        <dbReference type="Proteomes" id="UP000176288"/>
    </source>
</evidence>
<dbReference type="Proteomes" id="UP000176288">
    <property type="component" value="Chromosome"/>
</dbReference>
<dbReference type="RefSeq" id="WP_071163783.1">
    <property type="nucleotide sequence ID" value="NZ_CP017812.1"/>
</dbReference>
<gene>
    <name evidence="3" type="ORF">BK816_02545</name>
</gene>
<name>A0A1D9MJ36_9ACTO</name>
<evidence type="ECO:0000256" key="1">
    <source>
        <dbReference type="SAM" id="MobiDB-lite"/>
    </source>
</evidence>
<dbReference type="InterPro" id="IPR021257">
    <property type="entry name" value="DUF2809"/>
</dbReference>
<dbReference type="EMBL" id="CP017812">
    <property type="protein sequence ID" value="AOZ72317.1"/>
    <property type="molecule type" value="Genomic_DNA"/>
</dbReference>
<keyword evidence="2" id="KW-1133">Transmembrane helix</keyword>
<dbReference type="Pfam" id="PF10990">
    <property type="entry name" value="DUF2809"/>
    <property type="match status" value="1"/>
</dbReference>
<reference evidence="3 4" key="1">
    <citation type="submission" date="2016-10" db="EMBL/GenBank/DDBJ databases">
        <title>Actinomyces aegypiusis sp. nov., isolated from the Aegypius monachus in Qinghai Tibet Plateau China.</title>
        <authorList>
            <person name="Wang Y."/>
        </authorList>
    </citation>
    <scope>NUCLEOTIDE SEQUENCE [LARGE SCALE GENOMIC DNA]</scope>
    <source>
        <strain evidence="3 4">VUL4_3</strain>
    </source>
</reference>
<feature type="transmembrane region" description="Helical" evidence="2">
    <location>
        <begin position="128"/>
        <end position="149"/>
    </location>
</feature>
<keyword evidence="2" id="KW-0472">Membrane</keyword>
<protein>
    <recommendedName>
        <fullName evidence="5">DUF2809 domain-containing protein</fullName>
    </recommendedName>
</protein>
<keyword evidence="4" id="KW-1185">Reference proteome</keyword>
<dbReference type="AlphaFoldDB" id="A0A1D9MJ36"/>
<feature type="transmembrane region" description="Helical" evidence="2">
    <location>
        <begin position="70"/>
        <end position="88"/>
    </location>
</feature>
<proteinExistence type="predicted"/>
<keyword evidence="2" id="KW-0812">Transmembrane</keyword>
<dbReference type="KEGG" id="avu:BK816_02545"/>
<feature type="transmembrane region" description="Helical" evidence="2">
    <location>
        <begin position="100"/>
        <end position="121"/>
    </location>
</feature>
<feature type="region of interest" description="Disordered" evidence="1">
    <location>
        <begin position="1"/>
        <end position="30"/>
    </location>
</feature>
<dbReference type="STRING" id="1912795.BK816_02545"/>
<organism evidence="3 4">
    <name type="scientific">Boudabousia tangfeifanii</name>
    <dbReference type="NCBI Taxonomy" id="1912795"/>
    <lineage>
        <taxon>Bacteria</taxon>
        <taxon>Bacillati</taxon>
        <taxon>Actinomycetota</taxon>
        <taxon>Actinomycetes</taxon>
        <taxon>Actinomycetales</taxon>
        <taxon>Actinomycetaceae</taxon>
        <taxon>Boudabousia</taxon>
    </lineage>
</organism>
<feature type="compositionally biased region" description="Basic and acidic residues" evidence="1">
    <location>
        <begin position="9"/>
        <end position="28"/>
    </location>
</feature>
<evidence type="ECO:0000313" key="3">
    <source>
        <dbReference type="EMBL" id="AOZ72317.1"/>
    </source>
</evidence>
<evidence type="ECO:0000256" key="2">
    <source>
        <dbReference type="SAM" id="Phobius"/>
    </source>
</evidence>
<accession>A0A1D9MJ36</accession>
<sequence>MLQDAWWRANKDKARQTGDMNEMGKAKGTEPIATGHKGARGSFLSYFGRLWGSENPWQGSTFRARGTEILWFYFPIFLWTLAFGLFGSSFRASVPQTANFFLTMFYALLVAIGLGGIFVLFGKNPRIAPWVAGLWCLAVECLQATQWLYPLLDKHRLLEFVFGRTFSFLDLLYYLPGILLAAYLIRTREN</sequence>